<evidence type="ECO:0008006" key="2">
    <source>
        <dbReference type="Google" id="ProtNLM"/>
    </source>
</evidence>
<accession>A0A0F9A9B8</accession>
<dbReference type="EMBL" id="LAZR01056006">
    <property type="protein sequence ID" value="KKK75119.1"/>
    <property type="molecule type" value="Genomic_DNA"/>
</dbReference>
<sequence>VAPASGSTQDEEVAAFIGDTIKGIANWDEALMDMLDALGKGFSIVEIIWELSGGRAGKAGGKALIQRFRWHAQQAFTFASPDGSISTAPRLLTEKGPLWGEDLHPGKFVVHKAGGRSGEPARAGLMRPCAWMYLFKHYTLKDWLLFCERYAQPMRVGKFAPGTSEAERKVLRDAVFNMGTDAAAVISESTVIELLDSGQKGTADIYEALTGYCDRGISKAVLGQTMTTELSSGTYAAARVHENVRRDIIDADARRLQGRSPLAW</sequence>
<proteinExistence type="predicted"/>
<protein>
    <recommendedName>
        <fullName evidence="2">DUF935 family protein</fullName>
    </recommendedName>
</protein>
<reference evidence="1" key="1">
    <citation type="journal article" date="2015" name="Nature">
        <title>Complex archaea that bridge the gap between prokaryotes and eukaryotes.</title>
        <authorList>
            <person name="Spang A."/>
            <person name="Saw J.H."/>
            <person name="Jorgensen S.L."/>
            <person name="Zaremba-Niedzwiedzka K."/>
            <person name="Martijn J."/>
            <person name="Lind A.E."/>
            <person name="van Eijk R."/>
            <person name="Schleper C."/>
            <person name="Guy L."/>
            <person name="Ettema T.J."/>
        </authorList>
    </citation>
    <scope>NUCLEOTIDE SEQUENCE</scope>
</reference>
<organism evidence="1">
    <name type="scientific">marine sediment metagenome</name>
    <dbReference type="NCBI Taxonomy" id="412755"/>
    <lineage>
        <taxon>unclassified sequences</taxon>
        <taxon>metagenomes</taxon>
        <taxon>ecological metagenomes</taxon>
    </lineage>
</organism>
<name>A0A0F9A9B8_9ZZZZ</name>
<evidence type="ECO:0000313" key="1">
    <source>
        <dbReference type="EMBL" id="KKK75119.1"/>
    </source>
</evidence>
<gene>
    <name evidence="1" type="ORF">LCGC14_2876960</name>
</gene>
<feature type="non-terminal residue" evidence="1">
    <location>
        <position position="1"/>
    </location>
</feature>
<dbReference type="AlphaFoldDB" id="A0A0F9A9B8"/>
<dbReference type="Pfam" id="PF06074">
    <property type="entry name" value="Portal_Mu"/>
    <property type="match status" value="1"/>
</dbReference>
<comment type="caution">
    <text evidence="1">The sequence shown here is derived from an EMBL/GenBank/DDBJ whole genome shotgun (WGS) entry which is preliminary data.</text>
</comment>
<dbReference type="InterPro" id="IPR009279">
    <property type="entry name" value="Portal_Mu"/>
</dbReference>